<accession>A0A9P6GGK9</accession>
<evidence type="ECO:0000259" key="1">
    <source>
        <dbReference type="PROSITE" id="PS50097"/>
    </source>
</evidence>
<dbReference type="CDD" id="cd18316">
    <property type="entry name" value="BTB_POZ_KCTD-like"/>
    <property type="match status" value="1"/>
</dbReference>
<dbReference type="GO" id="GO:0051260">
    <property type="term" value="P:protein homooligomerization"/>
    <property type="evidence" value="ECO:0007669"/>
    <property type="project" value="InterPro"/>
</dbReference>
<protein>
    <recommendedName>
        <fullName evidence="1">BTB domain-containing protein</fullName>
    </recommendedName>
</protein>
<dbReference type="SUPFAM" id="SSF54695">
    <property type="entry name" value="POZ domain"/>
    <property type="match status" value="1"/>
</dbReference>
<gene>
    <name evidence="2" type="ORF">PMIN01_08132</name>
</gene>
<name>A0A9P6GGK9_9PLEO</name>
<dbReference type="EMBL" id="WJXW01000008">
    <property type="protein sequence ID" value="KAF9733789.1"/>
    <property type="molecule type" value="Genomic_DNA"/>
</dbReference>
<dbReference type="Pfam" id="PF02214">
    <property type="entry name" value="BTB_2"/>
    <property type="match status" value="1"/>
</dbReference>
<dbReference type="PROSITE" id="PS50097">
    <property type="entry name" value="BTB"/>
    <property type="match status" value="1"/>
</dbReference>
<dbReference type="Proteomes" id="UP000756921">
    <property type="component" value="Unassembled WGS sequence"/>
</dbReference>
<dbReference type="InterPro" id="IPR000210">
    <property type="entry name" value="BTB/POZ_dom"/>
</dbReference>
<dbReference type="InterPro" id="IPR011333">
    <property type="entry name" value="SKP1/BTB/POZ_sf"/>
</dbReference>
<keyword evidence="3" id="KW-1185">Reference proteome</keyword>
<dbReference type="PANTHER" id="PTHR14499">
    <property type="entry name" value="POTASSIUM CHANNEL TETRAMERIZATION DOMAIN-CONTAINING"/>
    <property type="match status" value="1"/>
</dbReference>
<evidence type="ECO:0000313" key="2">
    <source>
        <dbReference type="EMBL" id="KAF9733789.1"/>
    </source>
</evidence>
<dbReference type="InterPro" id="IPR003131">
    <property type="entry name" value="T1-type_BTB"/>
</dbReference>
<dbReference type="Gene3D" id="3.30.710.10">
    <property type="entry name" value="Potassium Channel Kv1.1, Chain A"/>
    <property type="match status" value="1"/>
</dbReference>
<proteinExistence type="predicted"/>
<dbReference type="AlphaFoldDB" id="A0A9P6GGK9"/>
<organism evidence="2 3">
    <name type="scientific">Paraphaeosphaeria minitans</name>
    <dbReference type="NCBI Taxonomy" id="565426"/>
    <lineage>
        <taxon>Eukaryota</taxon>
        <taxon>Fungi</taxon>
        <taxon>Dikarya</taxon>
        <taxon>Ascomycota</taxon>
        <taxon>Pezizomycotina</taxon>
        <taxon>Dothideomycetes</taxon>
        <taxon>Pleosporomycetidae</taxon>
        <taxon>Pleosporales</taxon>
        <taxon>Massarineae</taxon>
        <taxon>Didymosphaeriaceae</taxon>
        <taxon>Paraphaeosphaeria</taxon>
    </lineage>
</organism>
<dbReference type="OrthoDB" id="2414723at2759"/>
<dbReference type="SMART" id="SM00225">
    <property type="entry name" value="BTB"/>
    <property type="match status" value="1"/>
</dbReference>
<sequence>MTEPFIINVGGRSFTTLKSTLEQSPFLNAMLSDRWTDSTYDVNGVPFIDRSPLLFEHILDFLRSSVPPIFWTRMNGFDLPLYASLFHEAEYFQLEVLATWIRNEQYINTIFITSSMEVVTLSDCGHGKSHSGDIEQEFEPGSVSKPGKSTTLCKRLLLRKSRLRLPVSDHMLIFVCTLTDVSACLGKPLS</sequence>
<evidence type="ECO:0000313" key="3">
    <source>
        <dbReference type="Proteomes" id="UP000756921"/>
    </source>
</evidence>
<dbReference type="PANTHER" id="PTHR14499:SF136">
    <property type="entry name" value="GH08630P"/>
    <property type="match status" value="1"/>
</dbReference>
<comment type="caution">
    <text evidence="2">The sequence shown here is derived from an EMBL/GenBank/DDBJ whole genome shotgun (WGS) entry which is preliminary data.</text>
</comment>
<reference evidence="2" key="1">
    <citation type="journal article" date="2020" name="Mol. Plant Microbe Interact.">
        <title>Genome Sequence of the Biocontrol Agent Coniothyrium minitans strain Conio (IMI 134523).</title>
        <authorList>
            <person name="Patel D."/>
            <person name="Shittu T.A."/>
            <person name="Baroncelli R."/>
            <person name="Muthumeenakshi S."/>
            <person name="Osborne T.H."/>
            <person name="Janganan T.K."/>
            <person name="Sreenivasaprasad S."/>
        </authorList>
    </citation>
    <scope>NUCLEOTIDE SEQUENCE</scope>
    <source>
        <strain evidence="2">Conio</strain>
    </source>
</reference>
<feature type="domain" description="BTB" evidence="1">
    <location>
        <begin position="3"/>
        <end position="65"/>
    </location>
</feature>